<dbReference type="PANTHER" id="PTHR47072">
    <property type="match status" value="1"/>
</dbReference>
<reference evidence="3 4" key="1">
    <citation type="submission" date="2017-11" db="EMBL/GenBank/DDBJ databases">
        <title>De novo assembly and phasing of dikaryotic genomes from two isolates of Puccinia coronata f. sp. avenae, the causal agent of oat crown rust.</title>
        <authorList>
            <person name="Miller M.E."/>
            <person name="Zhang Y."/>
            <person name="Omidvar V."/>
            <person name="Sperschneider J."/>
            <person name="Schwessinger B."/>
            <person name="Raley C."/>
            <person name="Palmer J.M."/>
            <person name="Garnica D."/>
            <person name="Upadhyaya N."/>
            <person name="Rathjen J."/>
            <person name="Taylor J.M."/>
            <person name="Park R.F."/>
            <person name="Dodds P.N."/>
            <person name="Hirsch C.D."/>
            <person name="Kianian S.F."/>
            <person name="Figueroa M."/>
        </authorList>
    </citation>
    <scope>NUCLEOTIDE SEQUENCE [LARGE SCALE GENOMIC DNA]</scope>
    <source>
        <strain evidence="3">12SD80</strain>
    </source>
</reference>
<feature type="region of interest" description="Disordered" evidence="1">
    <location>
        <begin position="1"/>
        <end position="105"/>
    </location>
</feature>
<evidence type="ECO:0000256" key="1">
    <source>
        <dbReference type="SAM" id="MobiDB-lite"/>
    </source>
</evidence>
<feature type="compositionally biased region" description="Basic residues" evidence="1">
    <location>
        <begin position="76"/>
        <end position="91"/>
    </location>
</feature>
<organism evidence="3 4">
    <name type="scientific">Puccinia coronata f. sp. avenae</name>
    <dbReference type="NCBI Taxonomy" id="200324"/>
    <lineage>
        <taxon>Eukaryota</taxon>
        <taxon>Fungi</taxon>
        <taxon>Dikarya</taxon>
        <taxon>Basidiomycota</taxon>
        <taxon>Pucciniomycotina</taxon>
        <taxon>Pucciniomycetes</taxon>
        <taxon>Pucciniales</taxon>
        <taxon>Pucciniaceae</taxon>
        <taxon>Puccinia</taxon>
    </lineage>
</organism>
<evidence type="ECO:0000313" key="3">
    <source>
        <dbReference type="EMBL" id="PLW50513.1"/>
    </source>
</evidence>
<name>A0A2N5VKJ3_9BASI</name>
<dbReference type="InterPro" id="IPR024752">
    <property type="entry name" value="Myb/SANT-like_dom"/>
</dbReference>
<dbReference type="EMBL" id="PGCI01000010">
    <property type="protein sequence ID" value="PLW50513.1"/>
    <property type="molecule type" value="Genomic_DNA"/>
</dbReference>
<sequence length="366" mass="40682">MQLNPSLFKAMYPVPNQAPKPAEGKLASTDTLTTNATNASTALNTIKTTPKTTSQTPKSKKKTPRLLPPSFLKPAQTKKIRRKKLKLKKTKNQTTRKGTDNGNLKSEGWTRVAKQMHEQFNIKFERKQLKNQKGTMQKIYIDMKFLIEQSGFGWDQSTGMVTADEDTWDELIQAHPKKNLAHSLFTGTYATGVNAVLPGAPPPEQPDNEETSGVPPQLSMRRLPNKKEVKDDAASSSDDAAVVQPGRRTAPKRIRSSKYEDFKAGVESIVGAIRNVGSHEDKKPTIKIKDDKNKPTVEKTSVRQKALQLLSSMFLQEISTAEYVKFIKVVESESNAEVFLSLSSTTNPSVCCAWLQETSNKLSLIH</sequence>
<feature type="region of interest" description="Disordered" evidence="1">
    <location>
        <begin position="196"/>
        <end position="255"/>
    </location>
</feature>
<feature type="domain" description="Myb/SANT-like" evidence="2">
    <location>
        <begin position="96"/>
        <end position="170"/>
    </location>
</feature>
<evidence type="ECO:0000313" key="4">
    <source>
        <dbReference type="Proteomes" id="UP000235392"/>
    </source>
</evidence>
<dbReference type="AlphaFoldDB" id="A0A2N5VKJ3"/>
<comment type="caution">
    <text evidence="3">The sequence shown here is derived from an EMBL/GenBank/DDBJ whole genome shotgun (WGS) entry which is preliminary data.</text>
</comment>
<accession>A0A2N5VKJ3</accession>
<dbReference type="Proteomes" id="UP000235392">
    <property type="component" value="Unassembled WGS sequence"/>
</dbReference>
<gene>
    <name evidence="3" type="ORF">PCASD_01415</name>
</gene>
<feature type="compositionally biased region" description="Low complexity" evidence="1">
    <location>
        <begin position="26"/>
        <end position="57"/>
    </location>
</feature>
<evidence type="ECO:0000259" key="2">
    <source>
        <dbReference type="Pfam" id="PF12776"/>
    </source>
</evidence>
<proteinExistence type="predicted"/>
<dbReference type="Pfam" id="PF12776">
    <property type="entry name" value="Myb_DNA-bind_3"/>
    <property type="match status" value="1"/>
</dbReference>
<dbReference type="PANTHER" id="PTHR47072:SF4">
    <property type="entry name" value="MYB_SANT-LIKE DOMAIN-CONTAINING PROTEIN"/>
    <property type="match status" value="1"/>
</dbReference>
<protein>
    <recommendedName>
        <fullName evidence="2">Myb/SANT-like domain-containing protein</fullName>
    </recommendedName>
</protein>